<evidence type="ECO:0000313" key="2">
    <source>
        <dbReference type="Proteomes" id="UP000547614"/>
    </source>
</evidence>
<dbReference type="GO" id="GO:0008168">
    <property type="term" value="F:methyltransferase activity"/>
    <property type="evidence" value="ECO:0007669"/>
    <property type="project" value="UniProtKB-KW"/>
</dbReference>
<evidence type="ECO:0000313" key="1">
    <source>
        <dbReference type="EMBL" id="MBB3189838.1"/>
    </source>
</evidence>
<sequence length="66" mass="7145">MDASAYDAWYKTPRGRWIGSRELDLIRGSLAAHPGESLLDVGCGTGYFTRGLAKQWEGPVSGIDST</sequence>
<dbReference type="SUPFAM" id="SSF53335">
    <property type="entry name" value="S-adenosyl-L-methionine-dependent methyltransferases"/>
    <property type="match status" value="1"/>
</dbReference>
<organism evidence="1 2">
    <name type="scientific">Halomonas cerina</name>
    <dbReference type="NCBI Taxonomy" id="447424"/>
    <lineage>
        <taxon>Bacteria</taxon>
        <taxon>Pseudomonadati</taxon>
        <taxon>Pseudomonadota</taxon>
        <taxon>Gammaproteobacteria</taxon>
        <taxon>Oceanospirillales</taxon>
        <taxon>Halomonadaceae</taxon>
        <taxon>Halomonas</taxon>
    </lineage>
</organism>
<comment type="caution">
    <text evidence="1">The sequence shown here is derived from an EMBL/GenBank/DDBJ whole genome shotgun (WGS) entry which is preliminary data.</text>
</comment>
<name>A0A839V734_9GAMM</name>
<dbReference type="EMBL" id="JACHXP010000004">
    <property type="protein sequence ID" value="MBB3189838.1"/>
    <property type="molecule type" value="Genomic_DNA"/>
</dbReference>
<keyword evidence="1" id="KW-0489">Methyltransferase</keyword>
<dbReference type="InterPro" id="IPR029063">
    <property type="entry name" value="SAM-dependent_MTases_sf"/>
</dbReference>
<accession>A0A839V734</accession>
<keyword evidence="1" id="KW-0808">Transferase</keyword>
<gene>
    <name evidence="1" type="ORF">FHR94_001062</name>
</gene>
<protein>
    <submittedName>
        <fullName evidence="1">Cyclopropane fatty-acyl-phospholipid synthase-like methyltransferase</fullName>
    </submittedName>
</protein>
<dbReference type="Proteomes" id="UP000547614">
    <property type="component" value="Unassembled WGS sequence"/>
</dbReference>
<dbReference type="GO" id="GO:0032259">
    <property type="term" value="P:methylation"/>
    <property type="evidence" value="ECO:0007669"/>
    <property type="project" value="UniProtKB-KW"/>
</dbReference>
<dbReference type="AlphaFoldDB" id="A0A839V734"/>
<dbReference type="CDD" id="cd02440">
    <property type="entry name" value="AdoMet_MTases"/>
    <property type="match status" value="1"/>
</dbReference>
<keyword evidence="2" id="KW-1185">Reference proteome</keyword>
<reference evidence="1 2" key="1">
    <citation type="submission" date="2020-08" db="EMBL/GenBank/DDBJ databases">
        <title>Genomic Encyclopedia of Type Strains, Phase III (KMG-III): the genomes of soil and plant-associated and newly described type strains.</title>
        <authorList>
            <person name="Whitman W."/>
        </authorList>
    </citation>
    <scope>NUCLEOTIDE SEQUENCE [LARGE SCALE GENOMIC DNA]</scope>
    <source>
        <strain evidence="1 2">CECT 7282</strain>
    </source>
</reference>
<dbReference type="Gene3D" id="3.40.50.150">
    <property type="entry name" value="Vaccinia Virus protein VP39"/>
    <property type="match status" value="1"/>
</dbReference>
<proteinExistence type="predicted"/>